<gene>
    <name evidence="2" type="ORF">KEG57_42275</name>
</gene>
<evidence type="ECO:0000256" key="1">
    <source>
        <dbReference type="SAM" id="MobiDB-lite"/>
    </source>
</evidence>
<organism evidence="2 3">
    <name type="scientific">Polyangium jinanense</name>
    <dbReference type="NCBI Taxonomy" id="2829994"/>
    <lineage>
        <taxon>Bacteria</taxon>
        <taxon>Pseudomonadati</taxon>
        <taxon>Myxococcota</taxon>
        <taxon>Polyangia</taxon>
        <taxon>Polyangiales</taxon>
        <taxon>Polyangiaceae</taxon>
        <taxon>Polyangium</taxon>
    </lineage>
</organism>
<feature type="region of interest" description="Disordered" evidence="1">
    <location>
        <begin position="152"/>
        <end position="171"/>
    </location>
</feature>
<accession>A0A9X4AYA8</accession>
<name>A0A9X4AYA8_9BACT</name>
<proteinExistence type="predicted"/>
<sequence length="171" mass="18963">MQPRKRKGEAGLDDDVDLVLRHVSRQFAREVARALCDADQTIVEPLGWVETQVTGRQRRLDRALSVKVGDERRLLHAEWTLTMTEEIAFRVFEYHNLTALAAADEARGGRGKPLPIESVVIVLSVGKNRGLRTRRTGLPRRKLRFAGCISGSSPSISAPWPSSRPAGVRSG</sequence>
<keyword evidence="3" id="KW-1185">Reference proteome</keyword>
<evidence type="ECO:0000313" key="2">
    <source>
        <dbReference type="EMBL" id="MDC3987170.1"/>
    </source>
</evidence>
<protein>
    <submittedName>
        <fullName evidence="2">Uncharacterized protein</fullName>
    </submittedName>
</protein>
<dbReference type="EMBL" id="JAGTJJ010000049">
    <property type="protein sequence ID" value="MDC3987170.1"/>
    <property type="molecule type" value="Genomic_DNA"/>
</dbReference>
<comment type="caution">
    <text evidence="2">The sequence shown here is derived from an EMBL/GenBank/DDBJ whole genome shotgun (WGS) entry which is preliminary data.</text>
</comment>
<reference evidence="2 3" key="1">
    <citation type="submission" date="2021-04" db="EMBL/GenBank/DDBJ databases">
        <title>Genome analysis of Polyangium sp.</title>
        <authorList>
            <person name="Li Y."/>
            <person name="Wang J."/>
        </authorList>
    </citation>
    <scope>NUCLEOTIDE SEQUENCE [LARGE SCALE GENOMIC DNA]</scope>
    <source>
        <strain evidence="2 3">SDU14</strain>
    </source>
</reference>
<evidence type="ECO:0000313" key="3">
    <source>
        <dbReference type="Proteomes" id="UP001151081"/>
    </source>
</evidence>
<feature type="compositionally biased region" description="Low complexity" evidence="1">
    <location>
        <begin position="152"/>
        <end position="165"/>
    </location>
</feature>
<dbReference type="AlphaFoldDB" id="A0A9X4AYA8"/>
<dbReference type="Proteomes" id="UP001151081">
    <property type="component" value="Unassembled WGS sequence"/>
</dbReference>
<dbReference type="RefSeq" id="WP_272422020.1">
    <property type="nucleotide sequence ID" value="NZ_JAGTJJ010000049.1"/>
</dbReference>